<proteinExistence type="predicted"/>
<sequence>MKKLSLVLSVVMILILIGCVDDKPTTRLETPTNLKFEIATLTFDEVEHATSYIIIAEGLNAIVNTNSYTFPHEGVYKVRVVARAKGYLDSLYSTELEVVVSFTDQKPYMISSKDITTNFKDDIKLSFASLGYTFKSLNGYAITSSDYTYVNDVLTIKASFLKTAFEKESERTSLIFSYTFEKDDQTHLGFITIKK</sequence>
<dbReference type="KEGG" id="acl:ACL_0162"/>
<evidence type="ECO:0000313" key="1">
    <source>
        <dbReference type="EMBL" id="ABX80788.1"/>
    </source>
</evidence>
<dbReference type="InterPro" id="IPR013783">
    <property type="entry name" value="Ig-like_fold"/>
</dbReference>
<keyword evidence="2" id="KW-1185">Reference proteome</keyword>
<dbReference type="HOGENOM" id="CLU_1393658_0_0_14"/>
<accession>A9NEK8</accession>
<gene>
    <name evidence="1" type="ordered locus">ACL_0162</name>
</gene>
<dbReference type="Gene3D" id="2.60.40.10">
    <property type="entry name" value="Immunoglobulins"/>
    <property type="match status" value="1"/>
</dbReference>
<dbReference type="EMBL" id="CP000896">
    <property type="protein sequence ID" value="ABX80788.1"/>
    <property type="molecule type" value="Genomic_DNA"/>
</dbReference>
<protein>
    <submittedName>
        <fullName evidence="1">Uncharacterized protein</fullName>
    </submittedName>
</protein>
<dbReference type="Proteomes" id="UP000008558">
    <property type="component" value="Chromosome"/>
</dbReference>
<organism evidence="1 2">
    <name type="scientific">Acholeplasma laidlawii (strain PG-8A)</name>
    <dbReference type="NCBI Taxonomy" id="441768"/>
    <lineage>
        <taxon>Bacteria</taxon>
        <taxon>Bacillati</taxon>
        <taxon>Mycoplasmatota</taxon>
        <taxon>Mollicutes</taxon>
        <taxon>Acholeplasmatales</taxon>
        <taxon>Acholeplasmataceae</taxon>
        <taxon>Acholeplasma</taxon>
    </lineage>
</organism>
<evidence type="ECO:0000313" key="2">
    <source>
        <dbReference type="Proteomes" id="UP000008558"/>
    </source>
</evidence>
<dbReference type="AlphaFoldDB" id="A9NEK8"/>
<dbReference type="STRING" id="441768.ACL_0162"/>
<reference evidence="1 2" key="1">
    <citation type="journal article" date="2011" name="J. Bacteriol.">
        <title>Complete genome and proteome of Acholeplasma laidlawii.</title>
        <authorList>
            <person name="Lazarev V.N."/>
            <person name="Levitskii S.A."/>
            <person name="Basovskii Y.I."/>
            <person name="Chukin M.M."/>
            <person name="Akopian T.A."/>
            <person name="Vereshchagin V.V."/>
            <person name="Kostrjukova E.S."/>
            <person name="Kovaleva G.Y."/>
            <person name="Kazanov M.D."/>
            <person name="Malko D.B."/>
            <person name="Vitreschak A.G."/>
            <person name="Sernova N.V."/>
            <person name="Gelfand M.S."/>
            <person name="Demina I.A."/>
            <person name="Serebryakova M.V."/>
            <person name="Galyamina M.A."/>
            <person name="Vtyurin N.N."/>
            <person name="Rogov S.I."/>
            <person name="Alexeev D.G."/>
            <person name="Ladygina V.G."/>
            <person name="Govorun V.M."/>
        </authorList>
    </citation>
    <scope>NUCLEOTIDE SEQUENCE [LARGE SCALE GENOMIC DNA]</scope>
    <source>
        <strain evidence="1 2">PG-8A</strain>
    </source>
</reference>
<name>A9NEK8_ACHLI</name>
<dbReference type="PROSITE" id="PS51257">
    <property type="entry name" value="PROKAR_LIPOPROTEIN"/>
    <property type="match status" value="1"/>
</dbReference>